<name>A0A9P7KA72_9AGAR</name>
<evidence type="ECO:0000313" key="1">
    <source>
        <dbReference type="EMBL" id="KAG5644291.1"/>
    </source>
</evidence>
<evidence type="ECO:0000313" key="2">
    <source>
        <dbReference type="Proteomes" id="UP000775547"/>
    </source>
</evidence>
<accession>A0A9P7KA72</accession>
<dbReference type="CDD" id="cd10170">
    <property type="entry name" value="ASKHA_NBD_HSP70"/>
    <property type="match status" value="1"/>
</dbReference>
<reference evidence="1" key="2">
    <citation type="submission" date="2021-10" db="EMBL/GenBank/DDBJ databases">
        <title>Phylogenomics reveals ancestral predisposition of the termite-cultivated fungus Termitomyces towards a domesticated lifestyle.</title>
        <authorList>
            <person name="Auxier B."/>
            <person name="Grum-Grzhimaylo A."/>
            <person name="Cardenas M.E."/>
            <person name="Lodge J.D."/>
            <person name="Laessoe T."/>
            <person name="Pedersen O."/>
            <person name="Smith M.E."/>
            <person name="Kuyper T.W."/>
            <person name="Franco-Molano E.A."/>
            <person name="Baroni T.J."/>
            <person name="Aanen D.K."/>
        </authorList>
    </citation>
    <scope>NUCLEOTIDE SEQUENCE</scope>
    <source>
        <strain evidence="1">AP01</strain>
        <tissue evidence="1">Mycelium</tissue>
    </source>
</reference>
<proteinExistence type="predicted"/>
<organism evidence="1 2">
    <name type="scientific">Asterophora parasitica</name>
    <dbReference type="NCBI Taxonomy" id="117018"/>
    <lineage>
        <taxon>Eukaryota</taxon>
        <taxon>Fungi</taxon>
        <taxon>Dikarya</taxon>
        <taxon>Basidiomycota</taxon>
        <taxon>Agaricomycotina</taxon>
        <taxon>Agaricomycetes</taxon>
        <taxon>Agaricomycetidae</taxon>
        <taxon>Agaricales</taxon>
        <taxon>Tricholomatineae</taxon>
        <taxon>Lyophyllaceae</taxon>
        <taxon>Asterophora</taxon>
    </lineage>
</organism>
<keyword evidence="2" id="KW-1185">Reference proteome</keyword>
<protein>
    <submittedName>
        <fullName evidence="1">Uncharacterized protein</fullName>
    </submittedName>
</protein>
<dbReference type="Gene3D" id="3.30.420.40">
    <property type="match status" value="1"/>
</dbReference>
<dbReference type="PANTHER" id="PTHR14187">
    <property type="entry name" value="ALPHA KINASE/ELONGATION FACTOR 2 KINASE"/>
    <property type="match status" value="1"/>
</dbReference>
<dbReference type="InterPro" id="IPR043129">
    <property type="entry name" value="ATPase_NBD"/>
</dbReference>
<dbReference type="OrthoDB" id="2963168at2759"/>
<dbReference type="PANTHER" id="PTHR14187:SF5">
    <property type="entry name" value="HEAT SHOCK 70 KDA PROTEIN 12A"/>
    <property type="match status" value="1"/>
</dbReference>
<reference evidence="1" key="1">
    <citation type="submission" date="2020-07" db="EMBL/GenBank/DDBJ databases">
        <authorList>
            <person name="Nieuwenhuis M."/>
            <person name="Van De Peppel L.J.J."/>
        </authorList>
    </citation>
    <scope>NUCLEOTIDE SEQUENCE</scope>
    <source>
        <strain evidence="1">AP01</strain>
        <tissue evidence="1">Mycelium</tissue>
    </source>
</reference>
<dbReference type="EMBL" id="JABCKV010000075">
    <property type="protein sequence ID" value="KAG5644291.1"/>
    <property type="molecule type" value="Genomic_DNA"/>
</dbReference>
<dbReference type="Proteomes" id="UP000775547">
    <property type="component" value="Unassembled WGS sequence"/>
</dbReference>
<gene>
    <name evidence="1" type="ORF">DXG03_008709</name>
</gene>
<comment type="caution">
    <text evidence="1">The sequence shown here is derived from an EMBL/GenBank/DDBJ whole genome shotgun (WGS) entry which is preliminary data.</text>
</comment>
<dbReference type="AlphaFoldDB" id="A0A9P7KA72"/>
<sequence>MAPTNRPPYTGDSRKLVLAFDVAPPKPKNCSILDPGQVPEIKGVTRFPAQERVGGSSKIPTVIYYGQDGRVRAVGAEAMRESLRDTIEDEGWVKAEWFKLHMRPKAISGTNPLGELPPLPAGKSVIDIFADFLQYLYACAKTYITESHANGPQLWASVERTIDFVITHPNGWEGGQQLQMRRAAIRAGLVPDSIEGHSRIRFVTEGEASLHFCVQNGLTAEALKTGSGIMIVDAGGGTIDLSAYGQGSKKGTFEEIASPQCHLQGSVYVTTRAKKFLEGYLRGSRFAEDIDAMTEYFDNSAKLTFDSNPLFIKFGGARDRDAKLRIRGGQLTLLGPDVENFFEPSVSCIARAVKVQCMAAKKPVSSLFLVGGFSASEYLFTRLKDGLASLNLNICRPDSHLNKAVADGAVSFYLDHVVAVRVSRFVYGVKCTVNYDPGRFDHLLRSAGVFIDVDGKPTLGGGFDVILTSRSLKRRNSGEAMSDLPPIGSNSRKRAVSFTVTEAHLRHLAGGTAVV</sequence>
<dbReference type="SUPFAM" id="SSF53067">
    <property type="entry name" value="Actin-like ATPase domain"/>
    <property type="match status" value="2"/>
</dbReference>